<evidence type="ECO:0000313" key="2">
    <source>
        <dbReference type="EMBL" id="KAA0147342.1"/>
    </source>
</evidence>
<accession>A0A5A8C2N1</accession>
<sequence length="462" mass="48342">MLAPSLCWLLGAVVATVVWLWEPPLPLSVEDWQGAALPQKAVPASARDLVTELQVFMADKEDLHAPEAWFFGNASAPTVPYAFNEAGWLVRAESLSEVSRVAFLGGRPLSGRWAQGGRVVVFADVLRGLLRLDPSTGAVDVLASTRCDGVRLTYPDDLRVLANGDIVFSAATEHTPFVRRAAGAGGAPGRLVVDQDVPVKLALLSGGRGSGALLRLPALRDEGGGPRLGASGLVRYGSCARLLLPGMRFANGIALPPASEDAVEGVPYRRWGSRIAPTRVLVADSLAAAVSSVTVDAEGALAGSDRRWAADLPGLPDNVSPGREGTWLVALPSARTAVIGMLSQSRLLRWVVSRVPWGLLPKVEPFGALAAVRDDGGVAEVWADPHGKVVRMLTSACWVDCDAVNASLRPQGAVEQLCTGAAPGDGLAIVGTLKSTGLMVLKMPAAAPERAAPPLASRSEEL</sequence>
<protein>
    <recommendedName>
        <fullName evidence="4">Strictosidine synthase conserved region domain-containing protein</fullName>
    </recommendedName>
</protein>
<dbReference type="EMBL" id="VLTN01000068">
    <property type="protein sequence ID" value="KAA0147342.1"/>
    <property type="molecule type" value="Genomic_DNA"/>
</dbReference>
<evidence type="ECO:0008006" key="4">
    <source>
        <dbReference type="Google" id="ProtNLM"/>
    </source>
</evidence>
<feature type="signal peptide" evidence="1">
    <location>
        <begin position="1"/>
        <end position="15"/>
    </location>
</feature>
<reference evidence="2 3" key="1">
    <citation type="submission" date="2019-07" db="EMBL/GenBank/DDBJ databases">
        <title>Genomes of Cafeteria roenbergensis.</title>
        <authorList>
            <person name="Fischer M.G."/>
            <person name="Hackl T."/>
            <person name="Roman M."/>
        </authorList>
    </citation>
    <scope>NUCLEOTIDE SEQUENCE [LARGE SCALE GENOMIC DNA]</scope>
    <source>
        <strain evidence="2 3">BVI</strain>
    </source>
</reference>
<comment type="caution">
    <text evidence="2">The sequence shown here is derived from an EMBL/GenBank/DDBJ whole genome shotgun (WGS) entry which is preliminary data.</text>
</comment>
<dbReference type="SUPFAM" id="SSF63829">
    <property type="entry name" value="Calcium-dependent phosphotriesterase"/>
    <property type="match status" value="1"/>
</dbReference>
<dbReference type="Proteomes" id="UP000323011">
    <property type="component" value="Unassembled WGS sequence"/>
</dbReference>
<organism evidence="2 3">
    <name type="scientific">Cafeteria roenbergensis</name>
    <name type="common">Marine flagellate</name>
    <dbReference type="NCBI Taxonomy" id="33653"/>
    <lineage>
        <taxon>Eukaryota</taxon>
        <taxon>Sar</taxon>
        <taxon>Stramenopiles</taxon>
        <taxon>Bigyra</taxon>
        <taxon>Opalozoa</taxon>
        <taxon>Bicosoecida</taxon>
        <taxon>Cafeteriaceae</taxon>
        <taxon>Cafeteria</taxon>
    </lineage>
</organism>
<evidence type="ECO:0000313" key="3">
    <source>
        <dbReference type="Proteomes" id="UP000323011"/>
    </source>
</evidence>
<keyword evidence="3" id="KW-1185">Reference proteome</keyword>
<dbReference type="PANTHER" id="PTHR10426">
    <property type="entry name" value="STRICTOSIDINE SYNTHASE-RELATED"/>
    <property type="match status" value="1"/>
</dbReference>
<dbReference type="GO" id="GO:0016787">
    <property type="term" value="F:hydrolase activity"/>
    <property type="evidence" value="ECO:0007669"/>
    <property type="project" value="TreeGrafter"/>
</dbReference>
<dbReference type="InterPro" id="IPR011042">
    <property type="entry name" value="6-blade_b-propeller_TolB-like"/>
</dbReference>
<dbReference type="PANTHER" id="PTHR10426:SF88">
    <property type="entry name" value="ADIPOCYTE PLASMA MEMBRANE-ASSOCIATED PROTEIN HEMOMUCIN-RELATED"/>
    <property type="match status" value="1"/>
</dbReference>
<dbReference type="GO" id="GO:0012505">
    <property type="term" value="C:endomembrane system"/>
    <property type="evidence" value="ECO:0007669"/>
    <property type="project" value="TreeGrafter"/>
</dbReference>
<keyword evidence="1" id="KW-0732">Signal</keyword>
<proteinExistence type="predicted"/>
<name>A0A5A8C2N1_CAFRO</name>
<evidence type="ECO:0000256" key="1">
    <source>
        <dbReference type="SAM" id="SignalP"/>
    </source>
</evidence>
<feature type="chain" id="PRO_5022921674" description="Strictosidine synthase conserved region domain-containing protein" evidence="1">
    <location>
        <begin position="16"/>
        <end position="462"/>
    </location>
</feature>
<dbReference type="AlphaFoldDB" id="A0A5A8C2N1"/>
<gene>
    <name evidence="2" type="ORF">FNF29_07410</name>
</gene>
<dbReference type="Gene3D" id="2.120.10.30">
    <property type="entry name" value="TolB, C-terminal domain"/>
    <property type="match status" value="1"/>
</dbReference>